<dbReference type="NCBIfam" id="TIGR04111">
    <property type="entry name" value="BcepMu_gp16"/>
    <property type="match status" value="1"/>
</dbReference>
<proteinExistence type="predicted"/>
<dbReference type="InterPro" id="IPR026365">
    <property type="entry name" value="BcepMu_gp16"/>
</dbReference>
<protein>
    <submittedName>
        <fullName evidence="1">DNA-binding protein</fullName>
    </submittedName>
</protein>
<dbReference type="OrthoDB" id="5679056at2"/>
<reference evidence="1 2" key="1">
    <citation type="submission" date="2018-11" db="EMBL/GenBank/DDBJ databases">
        <title>Characterization of surface water Dickeya isolates.</title>
        <authorList>
            <person name="Van Gijsegem F."/>
            <person name="Pedron J."/>
        </authorList>
    </citation>
    <scope>NUCLEOTIDE SEQUENCE [LARGE SCALE GENOMIC DNA]</scope>
    <source>
        <strain evidence="1 2">FVG1-MFV-O17</strain>
    </source>
</reference>
<sequence length="61" mass="6777">MQKTPDQVKQQLHQRGVTVTQWAAQNGYPRQAVYRVLNGFVKAKYGKSHEIAVALGLKPAA</sequence>
<keyword evidence="1" id="KW-0238">DNA-binding</keyword>
<name>A0A3N0FM55_9GAMM</name>
<dbReference type="Gene3D" id="1.10.260.40">
    <property type="entry name" value="lambda repressor-like DNA-binding domains"/>
    <property type="match status" value="1"/>
</dbReference>
<comment type="caution">
    <text evidence="1">The sequence shown here is derived from an EMBL/GenBank/DDBJ whole genome shotgun (WGS) entry which is preliminary data.</text>
</comment>
<dbReference type="SUPFAM" id="SSF47413">
    <property type="entry name" value="lambda repressor-like DNA-binding domains"/>
    <property type="match status" value="1"/>
</dbReference>
<dbReference type="RefSeq" id="WP_024105304.1">
    <property type="nucleotide sequence ID" value="NZ_RJLR01000074.1"/>
</dbReference>
<dbReference type="GO" id="GO:0003677">
    <property type="term" value="F:DNA binding"/>
    <property type="evidence" value="ECO:0007669"/>
    <property type="project" value="UniProtKB-KW"/>
</dbReference>
<dbReference type="AlphaFoldDB" id="A0A3N0FM55"/>
<dbReference type="EMBL" id="RJLR01000074">
    <property type="protein sequence ID" value="RNM01234.1"/>
    <property type="molecule type" value="Genomic_DNA"/>
</dbReference>
<accession>A0A3N0FM55</accession>
<gene>
    <name evidence="1" type="ORF">EF878_20800</name>
</gene>
<dbReference type="InterPro" id="IPR010982">
    <property type="entry name" value="Lambda_DNA-bd_dom_sf"/>
</dbReference>
<organism evidence="1 2">
    <name type="scientific">Dickeya undicola</name>
    <dbReference type="NCBI Taxonomy" id="1577887"/>
    <lineage>
        <taxon>Bacteria</taxon>
        <taxon>Pseudomonadati</taxon>
        <taxon>Pseudomonadota</taxon>
        <taxon>Gammaproteobacteria</taxon>
        <taxon>Enterobacterales</taxon>
        <taxon>Pectobacteriaceae</taxon>
        <taxon>Dickeya</taxon>
    </lineage>
</organism>
<evidence type="ECO:0000313" key="2">
    <source>
        <dbReference type="Proteomes" id="UP000276061"/>
    </source>
</evidence>
<dbReference type="Proteomes" id="UP000276061">
    <property type="component" value="Unassembled WGS sequence"/>
</dbReference>
<evidence type="ECO:0000313" key="1">
    <source>
        <dbReference type="EMBL" id="RNM01234.1"/>
    </source>
</evidence>